<keyword evidence="1" id="KW-0547">Nucleotide-binding</keyword>
<dbReference type="Pfam" id="PF00005">
    <property type="entry name" value="ABC_tran"/>
    <property type="match status" value="1"/>
</dbReference>
<proteinExistence type="predicted"/>
<keyword evidence="2" id="KW-0067">ATP-binding</keyword>
<dbReference type="Proteomes" id="UP000548476">
    <property type="component" value="Unassembled WGS sequence"/>
</dbReference>
<sequence length="289" mass="30284">MTASFNHPAIGVTCRGLVYIYRLDGYDVVALSGVDLDVTPGESVALVGPSGSGKSTLLSLMAGLLRPAAGRLSVGERDLAKAGALELQRMRASDVGVVLQGASRNLLPYLSAEDNIRFAQGGVPRDRREDMPSARELLELVGLPGRAHAASLPRALAPGERQRLAVAVGAANGAGLLLADEPTSQLDTASRDEVLDALESVHRSGRTVVVVTHDPDVGGRMGRTVTIRDGRVGSEGRRGEDYLVVGRDGSVHLPPEILRLHPPGTLMRAEAAPDGTIRLVPTIGAGRPQ</sequence>
<dbReference type="PROSITE" id="PS00211">
    <property type="entry name" value="ABC_TRANSPORTER_1"/>
    <property type="match status" value="1"/>
</dbReference>
<keyword evidence="5" id="KW-1185">Reference proteome</keyword>
<dbReference type="InterPro" id="IPR015854">
    <property type="entry name" value="ABC_transpr_LolD-like"/>
</dbReference>
<accession>A0A841F9M0</accession>
<evidence type="ECO:0000313" key="4">
    <source>
        <dbReference type="EMBL" id="MBB6032946.1"/>
    </source>
</evidence>
<name>A0A841F9M0_9ACTN</name>
<dbReference type="GO" id="GO:0016887">
    <property type="term" value="F:ATP hydrolysis activity"/>
    <property type="evidence" value="ECO:0007669"/>
    <property type="project" value="InterPro"/>
</dbReference>
<protein>
    <submittedName>
        <fullName evidence="4">ABC-type lipoprotein export system ATPase subunit</fullName>
    </submittedName>
</protein>
<dbReference type="GO" id="GO:0005524">
    <property type="term" value="F:ATP binding"/>
    <property type="evidence" value="ECO:0007669"/>
    <property type="project" value="UniProtKB-KW"/>
</dbReference>
<dbReference type="InterPro" id="IPR003439">
    <property type="entry name" value="ABC_transporter-like_ATP-bd"/>
</dbReference>
<feature type="domain" description="ABC transporter" evidence="3">
    <location>
        <begin position="12"/>
        <end position="254"/>
    </location>
</feature>
<dbReference type="GO" id="GO:0005886">
    <property type="term" value="C:plasma membrane"/>
    <property type="evidence" value="ECO:0007669"/>
    <property type="project" value="TreeGrafter"/>
</dbReference>
<dbReference type="InterPro" id="IPR017871">
    <property type="entry name" value="ABC_transporter-like_CS"/>
</dbReference>
<dbReference type="AlphaFoldDB" id="A0A841F9M0"/>
<dbReference type="Gene3D" id="3.40.50.300">
    <property type="entry name" value="P-loop containing nucleotide triphosphate hydrolases"/>
    <property type="match status" value="1"/>
</dbReference>
<dbReference type="InterPro" id="IPR003593">
    <property type="entry name" value="AAA+_ATPase"/>
</dbReference>
<keyword evidence="4" id="KW-0449">Lipoprotein</keyword>
<evidence type="ECO:0000313" key="5">
    <source>
        <dbReference type="Proteomes" id="UP000548476"/>
    </source>
</evidence>
<evidence type="ECO:0000259" key="3">
    <source>
        <dbReference type="PROSITE" id="PS50893"/>
    </source>
</evidence>
<dbReference type="EMBL" id="JACHGT010000002">
    <property type="protein sequence ID" value="MBB6032946.1"/>
    <property type="molecule type" value="Genomic_DNA"/>
</dbReference>
<dbReference type="PANTHER" id="PTHR24220:SF685">
    <property type="entry name" value="ABC TRANSPORTER RELATED"/>
    <property type="match status" value="1"/>
</dbReference>
<dbReference type="RefSeq" id="WP_239122012.1">
    <property type="nucleotide sequence ID" value="NZ_BONT01000020.1"/>
</dbReference>
<dbReference type="SUPFAM" id="SSF52540">
    <property type="entry name" value="P-loop containing nucleoside triphosphate hydrolases"/>
    <property type="match status" value="1"/>
</dbReference>
<reference evidence="4 5" key="1">
    <citation type="submission" date="2020-08" db="EMBL/GenBank/DDBJ databases">
        <title>Genomic Encyclopedia of Type Strains, Phase IV (KMG-IV): sequencing the most valuable type-strain genomes for metagenomic binning, comparative biology and taxonomic classification.</title>
        <authorList>
            <person name="Goeker M."/>
        </authorList>
    </citation>
    <scope>NUCLEOTIDE SEQUENCE [LARGE SCALE GENOMIC DNA]</scope>
    <source>
        <strain evidence="4 5">YIM 65646</strain>
    </source>
</reference>
<evidence type="ECO:0000256" key="1">
    <source>
        <dbReference type="ARBA" id="ARBA00022741"/>
    </source>
</evidence>
<dbReference type="GO" id="GO:0022857">
    <property type="term" value="F:transmembrane transporter activity"/>
    <property type="evidence" value="ECO:0007669"/>
    <property type="project" value="TreeGrafter"/>
</dbReference>
<dbReference type="PANTHER" id="PTHR24220">
    <property type="entry name" value="IMPORT ATP-BINDING PROTEIN"/>
    <property type="match status" value="1"/>
</dbReference>
<gene>
    <name evidence="4" type="ORF">HNR73_000793</name>
</gene>
<dbReference type="PROSITE" id="PS50893">
    <property type="entry name" value="ABC_TRANSPORTER_2"/>
    <property type="match status" value="1"/>
</dbReference>
<dbReference type="SMART" id="SM00382">
    <property type="entry name" value="AAA"/>
    <property type="match status" value="1"/>
</dbReference>
<organism evidence="4 5">
    <name type="scientific">Phytomonospora endophytica</name>
    <dbReference type="NCBI Taxonomy" id="714109"/>
    <lineage>
        <taxon>Bacteria</taxon>
        <taxon>Bacillati</taxon>
        <taxon>Actinomycetota</taxon>
        <taxon>Actinomycetes</taxon>
        <taxon>Micromonosporales</taxon>
        <taxon>Micromonosporaceae</taxon>
        <taxon>Phytomonospora</taxon>
    </lineage>
</organism>
<comment type="caution">
    <text evidence="4">The sequence shown here is derived from an EMBL/GenBank/DDBJ whole genome shotgun (WGS) entry which is preliminary data.</text>
</comment>
<dbReference type="InterPro" id="IPR027417">
    <property type="entry name" value="P-loop_NTPase"/>
</dbReference>
<evidence type="ECO:0000256" key="2">
    <source>
        <dbReference type="ARBA" id="ARBA00022840"/>
    </source>
</evidence>